<dbReference type="Proteomes" id="UP001575622">
    <property type="component" value="Unassembled WGS sequence"/>
</dbReference>
<reference evidence="1 2" key="1">
    <citation type="submission" date="2024-09" db="EMBL/GenBank/DDBJ databases">
        <authorList>
            <person name="Makale K.P.P."/>
            <person name="Makhzoum A."/>
            <person name="Rantong G."/>
            <person name="Rahube T.O."/>
        </authorList>
    </citation>
    <scope>NUCLEOTIDE SEQUENCE [LARGE SCALE GENOMIC DNA]</scope>
    <source>
        <strain evidence="1 2">KM_D13</strain>
    </source>
</reference>
<dbReference type="InterPro" id="IPR013688">
    <property type="entry name" value="GBS_Bsp-like"/>
</dbReference>
<evidence type="ECO:0000313" key="1">
    <source>
        <dbReference type="EMBL" id="MFB0846912.1"/>
    </source>
</evidence>
<keyword evidence="2" id="KW-1185">Reference proteome</keyword>
<name>A0ABV4VB76_9BACL</name>
<proteinExistence type="predicted"/>
<gene>
    <name evidence="1" type="ORF">ACEU3E_32510</name>
</gene>
<dbReference type="RefSeq" id="WP_373956844.1">
    <property type="nucleotide sequence ID" value="NZ_JBHDLN010000027.1"/>
</dbReference>
<dbReference type="Pfam" id="PF08481">
    <property type="entry name" value="GBS_Bsp-like"/>
    <property type="match status" value="6"/>
</dbReference>
<dbReference type="EMBL" id="JBHDLN010000027">
    <property type="protein sequence ID" value="MFB0846912.1"/>
    <property type="molecule type" value="Genomic_DNA"/>
</dbReference>
<evidence type="ECO:0000313" key="2">
    <source>
        <dbReference type="Proteomes" id="UP001575622"/>
    </source>
</evidence>
<dbReference type="Gene3D" id="2.60.40.3760">
    <property type="match status" value="6"/>
</dbReference>
<accession>A0ABV4VB76</accession>
<sequence length="714" mass="80054">MFFSKGSSKIFWLFWLSLMTLLYFPSSMTEASKISSDSQSSVAFSVHDDVYDRSRFYSTTSINVQGVVYGNTLMDPRTVISSIHTNSTGYKYSYDKSGRMTFVTNPNGSIQIVTYDNNGNLMSKKNQPTPGVSIPAQIDASTASYDIYVFGVSEVATKVEFPTWTEHNGQDDLEFPQGEKVAEGVWKATILLSKHNNETGTYLTHIYIDSTISYMVSTQVNPAAVKVRAPKDVNLSAGSYDIYVDGVSNQVAKVLFPTWTEYNGQDDLENPWIQGTQVSENTWKITIPFSKHNYEPGKYFTDVYAEDVYGNRVLIAWRSITTAHGSVGIPSQVDLSSPSYDIYVYGIAKGATKVEFPTWTENNGQDDIEWLQGQKVTEGVWKATISLNKHNNETGNYITHIYIDGAIAHIVSTQVNPAVVTARAPKDVNLNTGSYDIYVDGVNNQVVKVLFPTWTEYNGQDDLENPWIEGTRVSENTWKITIPFSKHNYEVGKYITDIYAEDAYGNRALIVWRSMTTAHGSVSISQVDLFSASYDIYVYGVAKGATKVEFPTWTENNGQDDIEWLRGQKVTEGVWKATISLNKHNNETGNYITHIYIDGAIAHIVSTQVNPVAVKVRAPKDVNLSAGSYDIYVDGVSNQVAKVQFPTWTEYNGQDDLENPWIEGTRVGENTWKIMIPFSKHNYEPGKYFTDVYAEDVYGNRAIIVWKSVTNVYP</sequence>
<comment type="caution">
    <text evidence="1">The sequence shown here is derived from an EMBL/GenBank/DDBJ whole genome shotgun (WGS) entry which is preliminary data.</text>
</comment>
<organism evidence="1 2">
    <name type="scientific">Paenibacillus oleatilyticus</name>
    <dbReference type="NCBI Taxonomy" id="2594886"/>
    <lineage>
        <taxon>Bacteria</taxon>
        <taxon>Bacillati</taxon>
        <taxon>Bacillota</taxon>
        <taxon>Bacilli</taxon>
        <taxon>Bacillales</taxon>
        <taxon>Paenibacillaceae</taxon>
        <taxon>Paenibacillus</taxon>
    </lineage>
</organism>
<protein>
    <submittedName>
        <fullName evidence="1">GBS Bsp-like repeat-containing protein</fullName>
    </submittedName>
</protein>